<gene>
    <name evidence="2" type="ORF">LEP1GSC050_0436</name>
</gene>
<feature type="transmembrane region" description="Helical" evidence="1">
    <location>
        <begin position="139"/>
        <end position="163"/>
    </location>
</feature>
<evidence type="ECO:0000313" key="2">
    <source>
        <dbReference type="EMBL" id="EQA46602.1"/>
    </source>
</evidence>
<protein>
    <submittedName>
        <fullName evidence="2">NnrS protein</fullName>
    </submittedName>
</protein>
<evidence type="ECO:0000256" key="1">
    <source>
        <dbReference type="SAM" id="Phobius"/>
    </source>
</evidence>
<feature type="transmembrane region" description="Helical" evidence="1">
    <location>
        <begin position="297"/>
        <end position="319"/>
    </location>
</feature>
<comment type="caution">
    <text evidence="2">The sequence shown here is derived from an EMBL/GenBank/DDBJ whole genome shotgun (WGS) entry which is preliminary data.</text>
</comment>
<organism evidence="2 3">
    <name type="scientific">Leptospira broomii serovar Hurstbridge str. 5399</name>
    <dbReference type="NCBI Taxonomy" id="1049789"/>
    <lineage>
        <taxon>Bacteria</taxon>
        <taxon>Pseudomonadati</taxon>
        <taxon>Spirochaetota</taxon>
        <taxon>Spirochaetia</taxon>
        <taxon>Leptospirales</taxon>
        <taxon>Leptospiraceae</taxon>
        <taxon>Leptospira</taxon>
    </lineage>
</organism>
<dbReference type="InterPro" id="IPR010266">
    <property type="entry name" value="NnrS"/>
</dbReference>
<feature type="transmembrane region" description="Helical" evidence="1">
    <location>
        <begin position="12"/>
        <end position="39"/>
    </location>
</feature>
<keyword evidence="1" id="KW-0472">Membrane</keyword>
<feature type="transmembrane region" description="Helical" evidence="1">
    <location>
        <begin position="51"/>
        <end position="73"/>
    </location>
</feature>
<keyword evidence="3" id="KW-1185">Reference proteome</keyword>
<dbReference type="RefSeq" id="WP_010568313.1">
    <property type="nucleotide sequence ID" value="NZ_AHMO02000007.1"/>
</dbReference>
<dbReference type="STRING" id="1049789.LEP1GSC050_0436"/>
<feature type="transmembrane region" description="Helical" evidence="1">
    <location>
        <begin position="85"/>
        <end position="101"/>
    </location>
</feature>
<feature type="transmembrane region" description="Helical" evidence="1">
    <location>
        <begin position="267"/>
        <end position="285"/>
    </location>
</feature>
<feature type="transmembrane region" description="Helical" evidence="1">
    <location>
        <begin position="237"/>
        <end position="255"/>
    </location>
</feature>
<dbReference type="Pfam" id="PF05940">
    <property type="entry name" value="NnrS"/>
    <property type="match status" value="1"/>
</dbReference>
<dbReference type="AlphaFoldDB" id="T0FGA1"/>
<keyword evidence="1" id="KW-0812">Transmembrane</keyword>
<dbReference type="EMBL" id="AHMO02000007">
    <property type="protein sequence ID" value="EQA46602.1"/>
    <property type="molecule type" value="Genomic_DNA"/>
</dbReference>
<feature type="transmembrane region" description="Helical" evidence="1">
    <location>
        <begin position="331"/>
        <end position="352"/>
    </location>
</feature>
<reference evidence="2" key="1">
    <citation type="submission" date="2013-05" db="EMBL/GenBank/DDBJ databases">
        <authorList>
            <person name="Harkins D.M."/>
            <person name="Durkin A.S."/>
            <person name="Brinkac L.M."/>
            <person name="Haft D.H."/>
            <person name="Selengut J.D."/>
            <person name="Sanka R."/>
            <person name="DePew J."/>
            <person name="Purushe J."/>
            <person name="Hartskeerl R.A."/>
            <person name="Ahmed A."/>
            <person name="van der Linden H."/>
            <person name="Goris M.G.A."/>
            <person name="Vinetz J.M."/>
            <person name="Sutton G.G."/>
            <person name="Nierman W.C."/>
            <person name="Fouts D.E."/>
        </authorList>
    </citation>
    <scope>NUCLEOTIDE SEQUENCE [LARGE SCALE GENOMIC DNA]</scope>
    <source>
        <strain evidence="2">5399</strain>
    </source>
</reference>
<sequence length="394" mass="45201">MLFDPKASIWTFSFRPFFLGTGLHAMFAILVWIIFQFYSYSPPYTTVSIQFHMYEMVFGFARAAILGFIFTAAQNWTRTVLLKEKSLILLFMLWLVGRFGFLSNSYFSTIAFSVDLLCDIVALYYLLPALLKQGQEHNRIVAFIFGVFCLIHASAVFAILNVIHSYLSLHLIHISIFVILFIIILIAGRIIPFFTSVAIQGAFPQKFPRLEQTLQYFGLLLLCEEFLVFWFPNWLPLSGGFCFIYAVLNAARWLYWKPWRSISTPILFILHLGYFWIVTGLLMYASSRFGFVSSSPAYHVLTTGGIGVFIYGMITRVSLGHTGRPIRASKLTILGYIFINLTVLSRGFLPIFGRNQEAYILSALFWILSFLLFSLQYTNILIQPRVDAKPMHPN</sequence>
<proteinExistence type="predicted"/>
<keyword evidence="1" id="KW-1133">Transmembrane helix</keyword>
<feature type="transmembrane region" description="Helical" evidence="1">
    <location>
        <begin position="358"/>
        <end position="382"/>
    </location>
</feature>
<name>T0FGA1_9LEPT</name>
<dbReference type="Proteomes" id="UP000015454">
    <property type="component" value="Unassembled WGS sequence"/>
</dbReference>
<feature type="transmembrane region" description="Helical" evidence="1">
    <location>
        <begin position="169"/>
        <end position="192"/>
    </location>
</feature>
<evidence type="ECO:0000313" key="3">
    <source>
        <dbReference type="Proteomes" id="UP000015454"/>
    </source>
</evidence>
<accession>T0FGA1</accession>